<evidence type="ECO:0000313" key="2">
    <source>
        <dbReference type="EMBL" id="KAJ8420431.1"/>
    </source>
</evidence>
<reference evidence="2" key="1">
    <citation type="submission" date="2022-04" db="EMBL/GenBank/DDBJ databases">
        <title>Carnegiea gigantea Genome sequencing and assembly v2.</title>
        <authorList>
            <person name="Copetti D."/>
            <person name="Sanderson M.J."/>
            <person name="Burquez A."/>
            <person name="Wojciechowski M.F."/>
        </authorList>
    </citation>
    <scope>NUCLEOTIDE SEQUENCE</scope>
    <source>
        <strain evidence="2">SGP5-SGP5p</strain>
        <tissue evidence="2">Aerial part</tissue>
    </source>
</reference>
<dbReference type="AlphaFoldDB" id="A0A9Q1GH18"/>
<proteinExistence type="predicted"/>
<protein>
    <submittedName>
        <fullName evidence="2">Uncharacterized protein</fullName>
    </submittedName>
</protein>
<dbReference type="Proteomes" id="UP001153076">
    <property type="component" value="Unassembled WGS sequence"/>
</dbReference>
<evidence type="ECO:0000313" key="3">
    <source>
        <dbReference type="Proteomes" id="UP001153076"/>
    </source>
</evidence>
<keyword evidence="1" id="KW-0175">Coiled coil</keyword>
<feature type="coiled-coil region" evidence="1">
    <location>
        <begin position="170"/>
        <end position="211"/>
    </location>
</feature>
<dbReference type="EMBL" id="JAKOGI010003435">
    <property type="protein sequence ID" value="KAJ8420431.1"/>
    <property type="molecule type" value="Genomic_DNA"/>
</dbReference>
<keyword evidence="3" id="KW-1185">Reference proteome</keyword>
<dbReference type="OrthoDB" id="1694156at2759"/>
<comment type="caution">
    <text evidence="2">The sequence shown here is derived from an EMBL/GenBank/DDBJ whole genome shotgun (WGS) entry which is preliminary data.</text>
</comment>
<sequence length="242" mass="28868">MELHSCNENEDENNNGLRIRLFMWMVLSKLFFPRMPYGAVWCMERYADDVQCLGEYALVEFLGPANEVQLNRCVILLQVWFYEHTRRFSSHAKRRFPRIAKWDAVDHKGHYDAYALLARLKEKEVIPVLYPKEEEKEQQIVKDFLDTDGWRYYLEGDIMHEWVLSYGELLQRALDELRLEKEKRKSVQTEVDKLAIRVHDLEARLRKYKDIPDYFQVSGAQPPVDGDGGLWQRLMMFIVQMT</sequence>
<evidence type="ECO:0000256" key="1">
    <source>
        <dbReference type="SAM" id="Coils"/>
    </source>
</evidence>
<name>A0A9Q1GH18_9CARY</name>
<gene>
    <name evidence="2" type="ORF">Cgig2_027680</name>
</gene>
<accession>A0A9Q1GH18</accession>
<organism evidence="2 3">
    <name type="scientific">Carnegiea gigantea</name>
    <dbReference type="NCBI Taxonomy" id="171969"/>
    <lineage>
        <taxon>Eukaryota</taxon>
        <taxon>Viridiplantae</taxon>
        <taxon>Streptophyta</taxon>
        <taxon>Embryophyta</taxon>
        <taxon>Tracheophyta</taxon>
        <taxon>Spermatophyta</taxon>
        <taxon>Magnoliopsida</taxon>
        <taxon>eudicotyledons</taxon>
        <taxon>Gunneridae</taxon>
        <taxon>Pentapetalae</taxon>
        <taxon>Caryophyllales</taxon>
        <taxon>Cactineae</taxon>
        <taxon>Cactaceae</taxon>
        <taxon>Cactoideae</taxon>
        <taxon>Echinocereeae</taxon>
        <taxon>Carnegiea</taxon>
    </lineage>
</organism>